<keyword evidence="2 6" id="KW-0436">Ligase</keyword>
<feature type="domain" description="AMP-dependent synthetase/ligase" evidence="5">
    <location>
        <begin position="15"/>
        <end position="384"/>
    </location>
</feature>
<dbReference type="RefSeq" id="WP_185031391.1">
    <property type="nucleotide sequence ID" value="NZ_BNBN01000010.1"/>
</dbReference>
<comment type="similarity">
    <text evidence="1">Belongs to the ATP-dependent AMP-binding enzyme family.</text>
</comment>
<keyword evidence="7" id="KW-1185">Reference proteome</keyword>
<dbReference type="InterPro" id="IPR045851">
    <property type="entry name" value="AMP-bd_C_sf"/>
</dbReference>
<comment type="caution">
    <text evidence="6">The sequence shown here is derived from an EMBL/GenBank/DDBJ whole genome shotgun (WGS) entry which is preliminary data.</text>
</comment>
<protein>
    <submittedName>
        <fullName evidence="6">Acyl-CoA synthetase (AMP-forming)/AMP-acid ligase II</fullName>
    </submittedName>
</protein>
<dbReference type="FunFam" id="3.40.50.12780:FF:000013">
    <property type="entry name" value="Long-chain-fatty-acid--AMP ligase FadD32"/>
    <property type="match status" value="1"/>
</dbReference>
<keyword evidence="3" id="KW-0276">Fatty acid metabolism</keyword>
<dbReference type="GO" id="GO:0006633">
    <property type="term" value="P:fatty acid biosynthetic process"/>
    <property type="evidence" value="ECO:0007669"/>
    <property type="project" value="TreeGrafter"/>
</dbReference>
<dbReference type="Pfam" id="PF00501">
    <property type="entry name" value="AMP-binding"/>
    <property type="match status" value="1"/>
</dbReference>
<dbReference type="GO" id="GO:0016874">
    <property type="term" value="F:ligase activity"/>
    <property type="evidence" value="ECO:0007669"/>
    <property type="project" value="UniProtKB-KW"/>
</dbReference>
<dbReference type="Gene3D" id="3.30.300.30">
    <property type="match status" value="1"/>
</dbReference>
<dbReference type="PANTHER" id="PTHR22754">
    <property type="entry name" value="DISCO-INTERACTING PROTEIN 2 DIP2 -RELATED"/>
    <property type="match status" value="1"/>
</dbReference>
<dbReference type="SUPFAM" id="SSF56801">
    <property type="entry name" value="Acetyl-CoA synthetase-like"/>
    <property type="match status" value="1"/>
</dbReference>
<evidence type="ECO:0000256" key="3">
    <source>
        <dbReference type="ARBA" id="ARBA00022832"/>
    </source>
</evidence>
<name>A0A7X0LPN6_9ACTN</name>
<evidence type="ECO:0000256" key="2">
    <source>
        <dbReference type="ARBA" id="ARBA00022598"/>
    </source>
</evidence>
<evidence type="ECO:0000259" key="5">
    <source>
        <dbReference type="Pfam" id="PF00501"/>
    </source>
</evidence>
<dbReference type="GO" id="GO:0005886">
    <property type="term" value="C:plasma membrane"/>
    <property type="evidence" value="ECO:0007669"/>
    <property type="project" value="TreeGrafter"/>
</dbReference>
<accession>A0A7X0LPN6</accession>
<dbReference type="EMBL" id="JACHEM010000007">
    <property type="protein sequence ID" value="MBB6436708.1"/>
    <property type="molecule type" value="Genomic_DNA"/>
</dbReference>
<dbReference type="GO" id="GO:0070566">
    <property type="term" value="F:adenylyltransferase activity"/>
    <property type="evidence" value="ECO:0007669"/>
    <property type="project" value="TreeGrafter"/>
</dbReference>
<reference evidence="6 7" key="1">
    <citation type="submission" date="2020-08" db="EMBL/GenBank/DDBJ databases">
        <title>Genomic Encyclopedia of Type Strains, Phase IV (KMG-IV): sequencing the most valuable type-strain genomes for metagenomic binning, comparative biology and taxonomic classification.</title>
        <authorList>
            <person name="Goeker M."/>
        </authorList>
    </citation>
    <scope>NUCLEOTIDE SEQUENCE [LARGE SCALE GENOMIC DNA]</scope>
    <source>
        <strain evidence="6 7">DSM 40141</strain>
    </source>
</reference>
<dbReference type="PANTHER" id="PTHR22754:SF32">
    <property type="entry name" value="DISCO-INTERACTING PROTEIN 2"/>
    <property type="match status" value="1"/>
</dbReference>
<keyword evidence="4" id="KW-0443">Lipid metabolism</keyword>
<dbReference type="Proteomes" id="UP000540423">
    <property type="component" value="Unassembled WGS sequence"/>
</dbReference>
<dbReference type="CDD" id="cd05931">
    <property type="entry name" value="FAAL"/>
    <property type="match status" value="1"/>
</dbReference>
<organism evidence="6 7">
    <name type="scientific">Streptomyces candidus</name>
    <dbReference type="NCBI Taxonomy" id="67283"/>
    <lineage>
        <taxon>Bacteria</taxon>
        <taxon>Bacillati</taxon>
        <taxon>Actinomycetota</taxon>
        <taxon>Actinomycetes</taxon>
        <taxon>Kitasatosporales</taxon>
        <taxon>Streptomycetaceae</taxon>
        <taxon>Streptomyces</taxon>
    </lineage>
</organism>
<dbReference type="GO" id="GO:0071766">
    <property type="term" value="P:Actinobacterium-type cell wall biogenesis"/>
    <property type="evidence" value="ECO:0007669"/>
    <property type="project" value="UniProtKB-ARBA"/>
</dbReference>
<dbReference type="InterPro" id="IPR000873">
    <property type="entry name" value="AMP-dep_synth/lig_dom"/>
</dbReference>
<evidence type="ECO:0000256" key="1">
    <source>
        <dbReference type="ARBA" id="ARBA00006432"/>
    </source>
</evidence>
<gene>
    <name evidence="6" type="ORF">HNQ79_003181</name>
</gene>
<dbReference type="Gene3D" id="3.40.50.12780">
    <property type="entry name" value="N-terminal domain of ligase-like"/>
    <property type="match status" value="1"/>
</dbReference>
<dbReference type="InterPro" id="IPR042099">
    <property type="entry name" value="ANL_N_sf"/>
</dbReference>
<evidence type="ECO:0000313" key="6">
    <source>
        <dbReference type="EMBL" id="MBB6436708.1"/>
    </source>
</evidence>
<dbReference type="AlphaFoldDB" id="A0A7X0LPN6"/>
<proteinExistence type="inferred from homology"/>
<dbReference type="InterPro" id="IPR040097">
    <property type="entry name" value="FAAL/FAAC"/>
</dbReference>
<evidence type="ECO:0000256" key="4">
    <source>
        <dbReference type="ARBA" id="ARBA00023098"/>
    </source>
</evidence>
<evidence type="ECO:0000313" key="7">
    <source>
        <dbReference type="Proteomes" id="UP000540423"/>
    </source>
</evidence>
<sequence length="560" mass="59384">MSTFRTFIDTFGAGAAEAPQREALVLLSEGDQVETVSYGRLHALVSLLAGRIVAHTAPGDRVIILQSSRRLFTASFLACLYAGRVAVPVPPTGGRAHHDARLAGIVKDAAASCVLTAGAHAAEASQLLARTGFTQVTCLLADTAPGPADAPHTPPRPVGPDEVAYLQYTSGSTREPRGVMVTQRNLVANQEAIRRALDTGPASRFGGWLPLHHDMGLVGQLLHPLWLGTTTVLLTPQMFVKAPLRWLDAVSRHGLTVSGGPDFGYELCLRRINDLQLAGLDLTAWRTAVNGGEPVSPATAAAFADRFARAGLRPGALVPAYGLAEATLLVSAARPAHEGDRYTHCGEPADAEVRIVDPDTRAECAPGESGEIWVRGPGVAAGYWRRTRESADTFGARTADGDTTGTGFLRTGDLGVLDTAGRLRITGRLKEVMVVAGRNVHPHDVERTAAQAGGLLGAASVFAVTGGCEHVVLVQEVRARSQYDVDLDALATAVRARVAEEHDVRLGALLFVPSGTVRRTTSGKVERAAMRRMFLNGEFRPLHRQLDADVARLLPAGART</sequence>